<protein>
    <submittedName>
        <fullName evidence="2">Uncharacterized protein</fullName>
    </submittedName>
</protein>
<sequence>MSDQQSQPHDDQPEPDEQPAPFAPRPHPALTSDTQMVALGSRRPQDALLGTNGTRWTNQGGFPPVETNGHHNGDAGPRHGGIPIANGQAPVSGGSLPGSRSPFAPTGDDPSPFAPPGDDAMRSAFMPGEDRPAFGGPADDRLPFGGTGDERSTFGSAGDDRPTFGSLGDDRPALGGPGEDRPVFGGSGDEAAPGPRSPFAPTGGDGPGARSPFAPTDDPGPAGPPFAPSPFAPQASGSAPVTGPGQQTSPSGTPSAPAVSQQPTAPQQPGPQQSGSPQPGAQQSTGRPAGTPSAAGSAQVPVPMPGRPVSTPPVTTPSAGTPSATTPPPVGTPSAGTPQAAAPASPVPAVDPSAPTRLEPTGWATAGPRAGASGSASVPVSGSGGGRRSRADEATDEQVAPAPRRSASLDDVQEAAAGRRAAKAASGEAPLRPGDVNDISITFWAESASEQFRAEWHEVKAQFVDDPVAALTRAHDLLTEAVHELTESMLAERDELDPLRAGATPDTESMRMAMRGYREFLDRILAL</sequence>
<evidence type="ECO:0000313" key="3">
    <source>
        <dbReference type="Proteomes" id="UP000681340"/>
    </source>
</evidence>
<feature type="compositionally biased region" description="Pro residues" evidence="1">
    <location>
        <begin position="221"/>
        <end position="231"/>
    </location>
</feature>
<evidence type="ECO:0000313" key="2">
    <source>
        <dbReference type="EMBL" id="GIM77901.1"/>
    </source>
</evidence>
<feature type="compositionally biased region" description="Low complexity" evidence="1">
    <location>
        <begin position="366"/>
        <end position="381"/>
    </location>
</feature>
<accession>A0A919SUT9</accession>
<comment type="caution">
    <text evidence="2">The sequence shown here is derived from an EMBL/GenBank/DDBJ whole genome shotgun (WGS) entry which is preliminary data.</text>
</comment>
<keyword evidence="3" id="KW-1185">Reference proteome</keyword>
<dbReference type="AlphaFoldDB" id="A0A919SUT9"/>
<dbReference type="EMBL" id="BOQL01000070">
    <property type="protein sequence ID" value="GIM77901.1"/>
    <property type="molecule type" value="Genomic_DNA"/>
</dbReference>
<dbReference type="RefSeq" id="WP_212993639.1">
    <property type="nucleotide sequence ID" value="NZ_BAABEA010000034.1"/>
</dbReference>
<name>A0A919SUT9_9ACTN</name>
<feature type="region of interest" description="Disordered" evidence="1">
    <location>
        <begin position="1"/>
        <end position="429"/>
    </location>
</feature>
<feature type="compositionally biased region" description="Basic and acidic residues" evidence="1">
    <location>
        <begin position="128"/>
        <end position="182"/>
    </location>
</feature>
<feature type="compositionally biased region" description="Low complexity" evidence="1">
    <location>
        <begin position="332"/>
        <end position="355"/>
    </location>
</feature>
<feature type="compositionally biased region" description="Polar residues" evidence="1">
    <location>
        <begin position="51"/>
        <end position="60"/>
    </location>
</feature>
<feature type="compositionally biased region" description="Pro residues" evidence="1">
    <location>
        <begin position="302"/>
        <end position="315"/>
    </location>
</feature>
<dbReference type="Proteomes" id="UP000681340">
    <property type="component" value="Unassembled WGS sequence"/>
</dbReference>
<gene>
    <name evidence="2" type="ORF">Aau02nite_78190</name>
</gene>
<evidence type="ECO:0000256" key="1">
    <source>
        <dbReference type="SAM" id="MobiDB-lite"/>
    </source>
</evidence>
<feature type="compositionally biased region" description="Low complexity" evidence="1">
    <location>
        <begin position="260"/>
        <end position="286"/>
    </location>
</feature>
<reference evidence="2" key="1">
    <citation type="submission" date="2021-03" db="EMBL/GenBank/DDBJ databases">
        <title>Whole genome shotgun sequence of Actinoplanes auranticolor NBRC 12245.</title>
        <authorList>
            <person name="Komaki H."/>
            <person name="Tamura T."/>
        </authorList>
    </citation>
    <scope>NUCLEOTIDE SEQUENCE</scope>
    <source>
        <strain evidence="2">NBRC 12245</strain>
    </source>
</reference>
<feature type="compositionally biased region" description="Basic and acidic residues" evidence="1">
    <location>
        <begin position="68"/>
        <end position="77"/>
    </location>
</feature>
<proteinExistence type="predicted"/>
<feature type="compositionally biased region" description="Polar residues" evidence="1">
    <location>
        <begin position="244"/>
        <end position="254"/>
    </location>
</feature>
<organism evidence="2 3">
    <name type="scientific">Actinoplanes auranticolor</name>
    <dbReference type="NCBI Taxonomy" id="47988"/>
    <lineage>
        <taxon>Bacteria</taxon>
        <taxon>Bacillati</taxon>
        <taxon>Actinomycetota</taxon>
        <taxon>Actinomycetes</taxon>
        <taxon>Micromonosporales</taxon>
        <taxon>Micromonosporaceae</taxon>
        <taxon>Actinoplanes</taxon>
    </lineage>
</organism>
<feature type="compositionally biased region" description="Low complexity" evidence="1">
    <location>
        <begin position="414"/>
        <end position="429"/>
    </location>
</feature>